<dbReference type="AlphaFoldDB" id="A0A1H3YVZ1"/>
<dbReference type="EMBL" id="FNQG01000009">
    <property type="protein sequence ID" value="SEA15666.1"/>
    <property type="molecule type" value="Genomic_DNA"/>
</dbReference>
<proteinExistence type="predicted"/>
<evidence type="ECO:0000313" key="1">
    <source>
        <dbReference type="EMBL" id="SEA15666.1"/>
    </source>
</evidence>
<evidence type="ECO:0000313" key="2">
    <source>
        <dbReference type="Proteomes" id="UP000183469"/>
    </source>
</evidence>
<sequence>MDYPPKPQGISINDLMEHLKLSRNYITRNITHCVEHVEESPAQGARVIYNEKHLREYLAQKCTFTRQTRRINLEEEIKTYIAQHPKDERIKKKSFYSDFIGKIPNWNIIKRSELPCIPLESKDFWDFPLIFPKEYTQGDDSPDAVRKSAEICYRDMFKIGAIKIQLGRQKTMFYIPNDEGVHLPSLKQLSKVNYDEEDCFLVPADWKPFYHGHEAPSAKSDTIAKVQITITADEQEFDQSLIESALRKGFALDHVLSHDVSPSDKQVSVTFQATPLVNTSSPSLWENSEPVDEDDFMQDYEQSLNDLKFLEDWDYLDCLDNLCDLEYDE</sequence>
<organism evidence="1 2">
    <name type="scientific">Selenomonas ruminantium</name>
    <dbReference type="NCBI Taxonomy" id="971"/>
    <lineage>
        <taxon>Bacteria</taxon>
        <taxon>Bacillati</taxon>
        <taxon>Bacillota</taxon>
        <taxon>Negativicutes</taxon>
        <taxon>Selenomonadales</taxon>
        <taxon>Selenomonadaceae</taxon>
        <taxon>Selenomonas</taxon>
    </lineage>
</organism>
<reference evidence="1 2" key="1">
    <citation type="submission" date="2016-10" db="EMBL/GenBank/DDBJ databases">
        <authorList>
            <person name="de Groot N.N."/>
        </authorList>
    </citation>
    <scope>NUCLEOTIDE SEQUENCE [LARGE SCALE GENOMIC DNA]</scope>
    <source>
        <strain evidence="1 2">DSM 2872</strain>
    </source>
</reference>
<gene>
    <name evidence="1" type="ORF">SAMN05660648_02168</name>
</gene>
<dbReference type="Proteomes" id="UP000183469">
    <property type="component" value="Unassembled WGS sequence"/>
</dbReference>
<protein>
    <submittedName>
        <fullName evidence="1">Uncharacterized protein</fullName>
    </submittedName>
</protein>
<dbReference type="RefSeq" id="WP_074672692.1">
    <property type="nucleotide sequence ID" value="NZ_FNQG01000009.1"/>
</dbReference>
<dbReference type="OrthoDB" id="1664619at2"/>
<name>A0A1H3YVZ1_SELRU</name>
<accession>A0A1H3YVZ1</accession>